<reference evidence="9 10" key="2">
    <citation type="journal article" date="2019" name="G3 (Bethesda)">
        <title>Hybrid Assembly of the Genome of the Entomopathogenic Nematode Steinernema carpocapsae Identifies the X-Chromosome.</title>
        <authorList>
            <person name="Serra L."/>
            <person name="Macchietto M."/>
            <person name="Macias-Munoz A."/>
            <person name="McGill C.J."/>
            <person name="Rodriguez I.M."/>
            <person name="Rodriguez B."/>
            <person name="Murad R."/>
            <person name="Mortazavi A."/>
        </authorList>
    </citation>
    <scope>NUCLEOTIDE SEQUENCE [LARGE SCALE GENOMIC DNA]</scope>
    <source>
        <strain evidence="9 10">ALL</strain>
    </source>
</reference>
<comment type="caution">
    <text evidence="9">The sequence shown here is derived from an EMBL/GenBank/DDBJ whole genome shotgun (WGS) entry which is preliminary data.</text>
</comment>
<organism evidence="9 10">
    <name type="scientific">Steinernema carpocapsae</name>
    <name type="common">Entomopathogenic nematode</name>
    <dbReference type="NCBI Taxonomy" id="34508"/>
    <lineage>
        <taxon>Eukaryota</taxon>
        <taxon>Metazoa</taxon>
        <taxon>Ecdysozoa</taxon>
        <taxon>Nematoda</taxon>
        <taxon>Chromadorea</taxon>
        <taxon>Rhabditida</taxon>
        <taxon>Tylenchina</taxon>
        <taxon>Panagrolaimomorpha</taxon>
        <taxon>Strongyloidoidea</taxon>
        <taxon>Steinernematidae</taxon>
        <taxon>Steinernema</taxon>
    </lineage>
</organism>
<dbReference type="InterPro" id="IPR050363">
    <property type="entry name" value="MIP/Aquaporin"/>
</dbReference>
<keyword evidence="4 8" id="KW-0812">Transmembrane</keyword>
<dbReference type="SUPFAM" id="SSF81338">
    <property type="entry name" value="Aquaporin-like"/>
    <property type="match status" value="1"/>
</dbReference>
<dbReference type="Proteomes" id="UP000298663">
    <property type="component" value="Unassembled WGS sequence"/>
</dbReference>
<dbReference type="STRING" id="34508.A0A4U5LNK7"/>
<dbReference type="GO" id="GO:0016323">
    <property type="term" value="C:basolateral plasma membrane"/>
    <property type="evidence" value="ECO:0007669"/>
    <property type="project" value="TreeGrafter"/>
</dbReference>
<name>A0A4U5LNK7_STECR</name>
<comment type="similarity">
    <text evidence="2">Belongs to the MIP/aquaporin (TC 1.A.8) family.</text>
</comment>
<evidence type="ECO:0000256" key="2">
    <source>
        <dbReference type="ARBA" id="ARBA00006175"/>
    </source>
</evidence>
<evidence type="ECO:0000313" key="10">
    <source>
        <dbReference type="Proteomes" id="UP000298663"/>
    </source>
</evidence>
<gene>
    <name evidence="9" type="ORF">L596_030707</name>
</gene>
<comment type="subcellular location">
    <subcellularLocation>
        <location evidence="1">Membrane</location>
        <topology evidence="1">Multi-pass membrane protein</topology>
    </subcellularLocation>
</comment>
<feature type="transmembrane region" description="Helical" evidence="8">
    <location>
        <begin position="30"/>
        <end position="49"/>
    </location>
</feature>
<dbReference type="EMBL" id="AZBU02000015">
    <property type="protein sequence ID" value="TKR57440.1"/>
    <property type="molecule type" value="Genomic_DNA"/>
</dbReference>
<dbReference type="PANTHER" id="PTHR43829:SF9">
    <property type="entry name" value="AQUAPORIN-9"/>
    <property type="match status" value="1"/>
</dbReference>
<dbReference type="OrthoDB" id="3222at2759"/>
<evidence type="ECO:0008006" key="11">
    <source>
        <dbReference type="Google" id="ProtNLM"/>
    </source>
</evidence>
<dbReference type="PANTHER" id="PTHR43829">
    <property type="entry name" value="AQUAPORIN OR AQUAGLYCEROPORIN RELATED"/>
    <property type="match status" value="1"/>
</dbReference>
<evidence type="ECO:0000256" key="5">
    <source>
        <dbReference type="ARBA" id="ARBA00022989"/>
    </source>
</evidence>
<keyword evidence="10" id="KW-1185">Reference proteome</keyword>
<evidence type="ECO:0000256" key="4">
    <source>
        <dbReference type="ARBA" id="ARBA00022692"/>
    </source>
</evidence>
<keyword evidence="3" id="KW-0813">Transport</keyword>
<comment type="function">
    <text evidence="7">Aquaglyceroporin that may modulate the water content and osmolytes during anhydrobiosis.</text>
</comment>
<dbReference type="Pfam" id="PF00230">
    <property type="entry name" value="MIP"/>
    <property type="match status" value="1"/>
</dbReference>
<keyword evidence="5 8" id="KW-1133">Transmembrane helix</keyword>
<evidence type="ECO:0000313" key="9">
    <source>
        <dbReference type="EMBL" id="TKR57440.1"/>
    </source>
</evidence>
<dbReference type="GO" id="GO:0015250">
    <property type="term" value="F:water channel activity"/>
    <property type="evidence" value="ECO:0007669"/>
    <property type="project" value="TreeGrafter"/>
</dbReference>
<protein>
    <recommendedName>
        <fullName evidence="11">Aquaporin</fullName>
    </recommendedName>
</protein>
<keyword evidence="6 8" id="KW-0472">Membrane</keyword>
<dbReference type="InterPro" id="IPR023271">
    <property type="entry name" value="Aquaporin-like"/>
</dbReference>
<evidence type="ECO:0000256" key="3">
    <source>
        <dbReference type="ARBA" id="ARBA00022448"/>
    </source>
</evidence>
<dbReference type="InterPro" id="IPR000425">
    <property type="entry name" value="MIP"/>
</dbReference>
<reference evidence="9 10" key="1">
    <citation type="journal article" date="2015" name="Genome Biol.">
        <title>Comparative genomics of Steinernema reveals deeply conserved gene regulatory networks.</title>
        <authorList>
            <person name="Dillman A.R."/>
            <person name="Macchietto M."/>
            <person name="Porter C.F."/>
            <person name="Rogers A."/>
            <person name="Williams B."/>
            <person name="Antoshechkin I."/>
            <person name="Lee M.M."/>
            <person name="Goodwin Z."/>
            <person name="Lu X."/>
            <person name="Lewis E.E."/>
            <person name="Goodrich-Blair H."/>
            <person name="Stock S.P."/>
            <person name="Adams B.J."/>
            <person name="Sternberg P.W."/>
            <person name="Mortazavi A."/>
        </authorList>
    </citation>
    <scope>NUCLEOTIDE SEQUENCE [LARGE SCALE GENOMIC DNA]</scope>
    <source>
        <strain evidence="9 10">ALL</strain>
    </source>
</reference>
<dbReference type="GO" id="GO:0015254">
    <property type="term" value="F:glycerol channel activity"/>
    <property type="evidence" value="ECO:0007669"/>
    <property type="project" value="TreeGrafter"/>
</dbReference>
<evidence type="ECO:0000256" key="8">
    <source>
        <dbReference type="SAM" id="Phobius"/>
    </source>
</evidence>
<proteinExistence type="inferred from homology"/>
<evidence type="ECO:0000256" key="7">
    <source>
        <dbReference type="ARBA" id="ARBA00045280"/>
    </source>
</evidence>
<dbReference type="Gene3D" id="1.20.1080.10">
    <property type="entry name" value="Glycerol uptake facilitator protein"/>
    <property type="match status" value="1"/>
</dbReference>
<sequence>MNPARDFAPRLFTYFAGYGVEVFSYKNYTWFWIPIVAPMIGSLIGGWGYQLAIGIHLDDEEEDHILPIVIKPPPMIDDKGYMENRALP</sequence>
<evidence type="ECO:0000256" key="1">
    <source>
        <dbReference type="ARBA" id="ARBA00004141"/>
    </source>
</evidence>
<evidence type="ECO:0000256" key="6">
    <source>
        <dbReference type="ARBA" id="ARBA00023136"/>
    </source>
</evidence>
<dbReference type="AlphaFoldDB" id="A0A4U5LNK7"/>
<accession>A0A4U5LNK7</accession>